<dbReference type="Gene3D" id="2.60.40.10">
    <property type="entry name" value="Immunoglobulins"/>
    <property type="match status" value="2"/>
</dbReference>
<evidence type="ECO:0000256" key="2">
    <source>
        <dbReference type="SAM" id="Phobius"/>
    </source>
</evidence>
<feature type="region of interest" description="Disordered" evidence="1">
    <location>
        <begin position="326"/>
        <end position="367"/>
    </location>
</feature>
<evidence type="ECO:0000256" key="1">
    <source>
        <dbReference type="SAM" id="MobiDB-lite"/>
    </source>
</evidence>
<name>A0A553V0W9_9DEIO</name>
<evidence type="ECO:0000313" key="4">
    <source>
        <dbReference type="Proteomes" id="UP000316092"/>
    </source>
</evidence>
<feature type="transmembrane region" description="Helical" evidence="2">
    <location>
        <begin position="157"/>
        <end position="175"/>
    </location>
</feature>
<evidence type="ECO:0008006" key="5">
    <source>
        <dbReference type="Google" id="ProtNLM"/>
    </source>
</evidence>
<feature type="transmembrane region" description="Helical" evidence="2">
    <location>
        <begin position="195"/>
        <end position="215"/>
    </location>
</feature>
<dbReference type="InterPro" id="IPR013783">
    <property type="entry name" value="Ig-like_fold"/>
</dbReference>
<dbReference type="OrthoDB" id="53198at2"/>
<gene>
    <name evidence="3" type="ORF">FNU79_07960</name>
</gene>
<dbReference type="Proteomes" id="UP000316092">
    <property type="component" value="Unassembled WGS sequence"/>
</dbReference>
<dbReference type="AlphaFoldDB" id="A0A553V0W9"/>
<keyword evidence="4" id="KW-1185">Reference proteome</keyword>
<accession>A0A553V0W9</accession>
<proteinExistence type="predicted"/>
<evidence type="ECO:0000313" key="3">
    <source>
        <dbReference type="EMBL" id="TSA86112.1"/>
    </source>
</evidence>
<reference evidence="3 4" key="1">
    <citation type="submission" date="2019-07" db="EMBL/GenBank/DDBJ databases">
        <title>Deinococcus detaillus sp. nov., isolated from humus soil in Antarctica.</title>
        <authorList>
            <person name="Zhang K."/>
        </authorList>
    </citation>
    <scope>NUCLEOTIDE SEQUENCE [LARGE SCALE GENOMIC DNA]</scope>
    <source>
        <strain evidence="3 4">H1</strain>
    </source>
</reference>
<sequence length="533" mass="53288">MDLLEFLRSHLGASTARQLAAHAGLTPVQAETALNALWPLQLDALSTHTQLPAGGQQLLDLATSVPGGAIDTLLERPGSLDDLEKVGVSAAPVLLGSNADTINGQIAGNLNVPSGAVTRLSHLSLPLLLKLLLEHARSNSLGAAGLGALLLSVRPQLGALLPVGLAALIGGFNTVKPAQAAQPTAAPSEERRRGAGWLWAIPLAALLLAGGYFLANQNRKTSMETGASTGTDMAATNAFNVTEPQANAALPAASFSMRGVGKAGQTVSIKEAGREIGTAAVGQDGKWSAEITAPTSGEHTYEVSSGSDTAQLRIKAGAANGAAAESSAAATPAANDQTQTGTAQTDTAASVSTDAATSPTLPTINAPSGKVAGAFDLTGSGAAGQTVTVLEDGANIGAATVGSDGTWTLNVPSPAAGQHKYQVSSEGGQATTDVTVGAATGDAAACTQAFTLSLTDGQNVSSPFRFGGQGSGAGYTVAVKRGERVVGNKALPVSGSCGWSYSSNPGKGEITYVVRSGKDLTSTPISTITLNVQ</sequence>
<keyword evidence="2" id="KW-0472">Membrane</keyword>
<protein>
    <recommendedName>
        <fullName evidence="5">DUF937 domain-containing protein</fullName>
    </recommendedName>
</protein>
<keyword evidence="2" id="KW-1133">Transmembrane helix</keyword>
<comment type="caution">
    <text evidence="3">The sequence shown here is derived from an EMBL/GenBank/DDBJ whole genome shotgun (WGS) entry which is preliminary data.</text>
</comment>
<dbReference type="EMBL" id="VKDB01000006">
    <property type="protein sequence ID" value="TSA86112.1"/>
    <property type="molecule type" value="Genomic_DNA"/>
</dbReference>
<feature type="compositionally biased region" description="Low complexity" evidence="1">
    <location>
        <begin position="326"/>
        <end position="358"/>
    </location>
</feature>
<keyword evidence="2" id="KW-0812">Transmembrane</keyword>
<dbReference type="RefSeq" id="WP_143720340.1">
    <property type="nucleotide sequence ID" value="NZ_VKDB01000006.1"/>
</dbReference>
<dbReference type="Pfam" id="PF06078">
    <property type="entry name" value="DUF937"/>
    <property type="match status" value="1"/>
</dbReference>
<organism evidence="3 4">
    <name type="scientific">Deinococcus detaillensis</name>
    <dbReference type="NCBI Taxonomy" id="2592048"/>
    <lineage>
        <taxon>Bacteria</taxon>
        <taxon>Thermotogati</taxon>
        <taxon>Deinococcota</taxon>
        <taxon>Deinococci</taxon>
        <taxon>Deinococcales</taxon>
        <taxon>Deinococcaceae</taxon>
        <taxon>Deinococcus</taxon>
    </lineage>
</organism>
<dbReference type="InterPro" id="IPR009282">
    <property type="entry name" value="DUF937"/>
</dbReference>